<name>A0A923PHR3_9BACT</name>
<dbReference type="AlphaFoldDB" id="A0A923PHR3"/>
<gene>
    <name evidence="1" type="ORF">H9S92_02030</name>
</gene>
<evidence type="ECO:0000313" key="2">
    <source>
        <dbReference type="Proteomes" id="UP000650081"/>
    </source>
</evidence>
<sequence length="128" mass="13989">MLKPRLQDISRLGSKEGCQVELEEQDPQGPIGTEFAVDPGKIFNHRGEKHQDGLNLSCTHTIHTMDGRVLGNLTAALILDETGAKGINHSLISGWLNRNNLPAGIYLVSSLDQQGRLLLPTQKVLVTK</sequence>
<evidence type="ECO:0000313" key="1">
    <source>
        <dbReference type="EMBL" id="MBC6992931.1"/>
    </source>
</evidence>
<dbReference type="RefSeq" id="WP_187465059.1">
    <property type="nucleotide sequence ID" value="NZ_JAUFQK010000023.1"/>
</dbReference>
<dbReference type="EMBL" id="JACSIT010000040">
    <property type="protein sequence ID" value="MBC6992931.1"/>
    <property type="molecule type" value="Genomic_DNA"/>
</dbReference>
<dbReference type="Proteomes" id="UP000650081">
    <property type="component" value="Unassembled WGS sequence"/>
</dbReference>
<accession>A0A923PHR3</accession>
<keyword evidence="2" id="KW-1185">Reference proteome</keyword>
<protein>
    <submittedName>
        <fullName evidence="1">Uncharacterized protein</fullName>
    </submittedName>
</protein>
<comment type="caution">
    <text evidence="1">The sequence shown here is derived from an EMBL/GenBank/DDBJ whole genome shotgun (WGS) entry which is preliminary data.</text>
</comment>
<proteinExistence type="predicted"/>
<organism evidence="1 2">
    <name type="scientific">Neolewinella lacunae</name>
    <dbReference type="NCBI Taxonomy" id="1517758"/>
    <lineage>
        <taxon>Bacteria</taxon>
        <taxon>Pseudomonadati</taxon>
        <taxon>Bacteroidota</taxon>
        <taxon>Saprospiria</taxon>
        <taxon>Saprospirales</taxon>
        <taxon>Lewinellaceae</taxon>
        <taxon>Neolewinella</taxon>
    </lineage>
</organism>
<reference evidence="1" key="1">
    <citation type="submission" date="2020-08" db="EMBL/GenBank/DDBJ databases">
        <title>Lewinella bacteria from marine environments.</title>
        <authorList>
            <person name="Zhong Y."/>
        </authorList>
    </citation>
    <scope>NUCLEOTIDE SEQUENCE</scope>
    <source>
        <strain evidence="1">KCTC 42187</strain>
    </source>
</reference>